<evidence type="ECO:0000313" key="2">
    <source>
        <dbReference type="Proteomes" id="UP000003100"/>
    </source>
</evidence>
<organism evidence="1 2">
    <name type="scientific">Blautia hydrogenotrophica (strain DSM 10507 / JCM 14656 / S5a33)</name>
    <name type="common">Ruminococcus hydrogenotrophicus</name>
    <dbReference type="NCBI Taxonomy" id="476272"/>
    <lineage>
        <taxon>Bacteria</taxon>
        <taxon>Bacillati</taxon>
        <taxon>Bacillota</taxon>
        <taxon>Clostridia</taxon>
        <taxon>Lachnospirales</taxon>
        <taxon>Lachnospiraceae</taxon>
        <taxon>Blautia</taxon>
    </lineage>
</organism>
<keyword evidence="2" id="KW-1185">Reference proteome</keyword>
<proteinExistence type="predicted"/>
<dbReference type="HOGENOM" id="CLU_1792722_0_0_9"/>
<gene>
    <name evidence="1" type="ORF">RUMHYD_03163</name>
</gene>
<dbReference type="AlphaFoldDB" id="C0CQK0"/>
<name>C0CQK0_BLAHS</name>
<reference evidence="1 2" key="2">
    <citation type="submission" date="2009-02" db="EMBL/GenBank/DDBJ databases">
        <title>Draft genome sequence of Blautia hydrogenotrophica DSM 10507 (Ruminococcus hydrogenotrophicus DSM 10507).</title>
        <authorList>
            <person name="Sudarsanam P."/>
            <person name="Ley R."/>
            <person name="Guruge J."/>
            <person name="Turnbaugh P.J."/>
            <person name="Mahowald M."/>
            <person name="Liep D."/>
            <person name="Gordon J."/>
        </authorList>
    </citation>
    <scope>NUCLEOTIDE SEQUENCE [LARGE SCALE GENOMIC DNA]</scope>
    <source>
        <strain evidence="2">DSM 10507 / JCM 14656 / S5a33</strain>
    </source>
</reference>
<reference evidence="1 2" key="1">
    <citation type="submission" date="2009-01" db="EMBL/GenBank/DDBJ databases">
        <authorList>
            <person name="Fulton L."/>
            <person name="Clifton S."/>
            <person name="Fulton B."/>
            <person name="Xu J."/>
            <person name="Minx P."/>
            <person name="Pepin K.H."/>
            <person name="Johnson M."/>
            <person name="Bhonagiri V."/>
            <person name="Nash W.E."/>
            <person name="Mardis E.R."/>
            <person name="Wilson R.K."/>
        </authorList>
    </citation>
    <scope>NUCLEOTIDE SEQUENCE [LARGE SCALE GENOMIC DNA]</scope>
    <source>
        <strain evidence="2">DSM 10507 / JCM 14656 / S5a33</strain>
    </source>
</reference>
<sequence length="144" mass="16089">MDWTGRRTVITGMNGDDKPQLTGAGDDTFVSDVVNQCLLIVGVEFNTFKAQLLYGIELAHVIRGIRVDACKGEQARSLCVLKAFVYFQSELSDAAELFWFCDNGQYYGEIYVGSSHGFYKSIYRAVHAGVLADDMCQVRNHSWS</sequence>
<protein>
    <submittedName>
        <fullName evidence="1">Uncharacterized protein</fullName>
    </submittedName>
</protein>
<evidence type="ECO:0000313" key="1">
    <source>
        <dbReference type="EMBL" id="EEG47990.1"/>
    </source>
</evidence>
<comment type="caution">
    <text evidence="1">The sequence shown here is derived from an EMBL/GenBank/DDBJ whole genome shotgun (WGS) entry which is preliminary data.</text>
</comment>
<dbReference type="Proteomes" id="UP000003100">
    <property type="component" value="Unassembled WGS sequence"/>
</dbReference>
<dbReference type="EMBL" id="ACBZ01000171">
    <property type="protein sequence ID" value="EEG47990.1"/>
    <property type="molecule type" value="Genomic_DNA"/>
</dbReference>
<accession>C0CQK0</accession>